<dbReference type="Pfam" id="PF01739">
    <property type="entry name" value="CheR"/>
    <property type="match status" value="1"/>
</dbReference>
<dbReference type="InterPro" id="IPR022642">
    <property type="entry name" value="CheR_C"/>
</dbReference>
<feature type="binding site" evidence="6">
    <location>
        <position position="133"/>
    </location>
    <ligand>
        <name>S-adenosyl-L-methionine</name>
        <dbReference type="ChEBI" id="CHEBI:59789"/>
    </ligand>
</feature>
<keyword evidence="3 5" id="KW-0808">Transferase</keyword>
<dbReference type="PROSITE" id="PS50123">
    <property type="entry name" value="CHER"/>
    <property type="match status" value="1"/>
</dbReference>
<protein>
    <recommendedName>
        <fullName evidence="5">Chemotaxis protein methyltransferase</fullName>
        <ecNumber evidence="5">2.1.1.80</ecNumber>
    </recommendedName>
</protein>
<dbReference type="EC" id="2.1.1.80" evidence="5"/>
<evidence type="ECO:0000256" key="4">
    <source>
        <dbReference type="ARBA" id="ARBA00022691"/>
    </source>
</evidence>
<dbReference type="GO" id="GO:0032259">
    <property type="term" value="P:methylation"/>
    <property type="evidence" value="ECO:0007669"/>
    <property type="project" value="UniProtKB-KW"/>
</dbReference>
<dbReference type="PIRSF" id="PIRSF000410">
    <property type="entry name" value="CheR"/>
    <property type="match status" value="1"/>
</dbReference>
<sequence>MTLPDQTARSDQNMREYQFTDHDFQSIAALAHQRYGLHLQPSKKPLVYSRLTKRLRALNLPDFESYCALLSDPRGHAEQSHLLSALTTNVTHFFRERHHFTYLRENILPDLVEKAKKGAPVRIWSSACSAGQEAYSIAAMIRDACPEAARLDIKLLATDVDPQMIQKARQAQYDQDQAEAIPNEYKKLMIEDSDGPQFRIRQDLASLVSFGELNLIGDWPMRRRFDVIFCRNAAIYFDKDTQVRLWQRFADVLQDDGHLMIGHSERLTGPAQSDFRSTAITTYQRLPRNAAPSRPQTKD</sequence>
<dbReference type="Pfam" id="PF03705">
    <property type="entry name" value="CheR_N"/>
    <property type="match status" value="1"/>
</dbReference>
<dbReference type="Gene3D" id="3.40.50.150">
    <property type="entry name" value="Vaccinia Virus protein VP39"/>
    <property type="match status" value="1"/>
</dbReference>
<keyword evidence="4 5" id="KW-0949">S-adenosyl-L-methionine</keyword>
<dbReference type="InterPro" id="IPR026024">
    <property type="entry name" value="Chemotaxis_MeTrfase_CheR"/>
</dbReference>
<dbReference type="InterPro" id="IPR022641">
    <property type="entry name" value="CheR_N"/>
</dbReference>
<evidence type="ECO:0000259" key="7">
    <source>
        <dbReference type="PROSITE" id="PS50123"/>
    </source>
</evidence>
<dbReference type="SUPFAM" id="SSF47757">
    <property type="entry name" value="Chemotaxis receptor methyltransferase CheR, N-terminal domain"/>
    <property type="match status" value="1"/>
</dbReference>
<feature type="binding site" evidence="6">
    <location>
        <begin position="214"/>
        <end position="215"/>
    </location>
    <ligand>
        <name>S-adenosyl-L-methionine</name>
        <dbReference type="ChEBI" id="CHEBI:59789"/>
    </ligand>
</feature>
<dbReference type="AlphaFoldDB" id="A0A1Y0E8D6"/>
<proteinExistence type="predicted"/>
<evidence type="ECO:0000256" key="5">
    <source>
        <dbReference type="PIRNR" id="PIRNR000410"/>
    </source>
</evidence>
<gene>
    <name evidence="8" type="primary">cheR</name>
    <name evidence="8" type="ORF">LOKVESSMR4R_00527</name>
</gene>
<evidence type="ECO:0000313" key="9">
    <source>
        <dbReference type="Proteomes" id="UP000195273"/>
    </source>
</evidence>
<dbReference type="PANTHER" id="PTHR24422">
    <property type="entry name" value="CHEMOTAXIS PROTEIN METHYLTRANSFERASE"/>
    <property type="match status" value="1"/>
</dbReference>
<dbReference type="PANTHER" id="PTHR24422:SF19">
    <property type="entry name" value="CHEMOTAXIS PROTEIN METHYLTRANSFERASE"/>
    <property type="match status" value="1"/>
</dbReference>
<dbReference type="SMART" id="SM00138">
    <property type="entry name" value="MeTrc"/>
    <property type="match status" value="1"/>
</dbReference>
<name>A0A1Y0E8D6_9RHOB</name>
<evidence type="ECO:0000256" key="6">
    <source>
        <dbReference type="PIRSR" id="PIRSR000410-1"/>
    </source>
</evidence>
<dbReference type="EMBL" id="CP021431">
    <property type="protein sequence ID" value="ART99864.1"/>
    <property type="molecule type" value="Genomic_DNA"/>
</dbReference>
<dbReference type="Proteomes" id="UP000195273">
    <property type="component" value="Chromosome"/>
</dbReference>
<keyword evidence="2 5" id="KW-0489">Methyltransferase</keyword>
<keyword evidence="9" id="KW-1185">Reference proteome</keyword>
<dbReference type="PRINTS" id="PR00996">
    <property type="entry name" value="CHERMTFRASE"/>
</dbReference>
<evidence type="ECO:0000256" key="2">
    <source>
        <dbReference type="ARBA" id="ARBA00022603"/>
    </source>
</evidence>
<feature type="binding site" evidence="6">
    <location>
        <position position="159"/>
    </location>
    <ligand>
        <name>S-adenosyl-L-methionine</name>
        <dbReference type="ChEBI" id="CHEBI:59789"/>
    </ligand>
</feature>
<dbReference type="KEGG" id="lvs:LOKVESSMR4R_00527"/>
<organism evidence="8 9">
    <name type="scientific">Yoonia vestfoldensis</name>
    <dbReference type="NCBI Taxonomy" id="245188"/>
    <lineage>
        <taxon>Bacteria</taxon>
        <taxon>Pseudomonadati</taxon>
        <taxon>Pseudomonadota</taxon>
        <taxon>Alphaproteobacteria</taxon>
        <taxon>Rhodobacterales</taxon>
        <taxon>Paracoccaceae</taxon>
        <taxon>Yoonia</taxon>
    </lineage>
</organism>
<evidence type="ECO:0000256" key="3">
    <source>
        <dbReference type="ARBA" id="ARBA00022679"/>
    </source>
</evidence>
<dbReference type="InterPro" id="IPR029063">
    <property type="entry name" value="SAM-dependent_MTases_sf"/>
</dbReference>
<dbReference type="SUPFAM" id="SSF53335">
    <property type="entry name" value="S-adenosyl-L-methionine-dependent methyltransferases"/>
    <property type="match status" value="1"/>
</dbReference>
<dbReference type="InterPro" id="IPR036804">
    <property type="entry name" value="CheR_N_sf"/>
</dbReference>
<feature type="binding site" evidence="6">
    <location>
        <begin position="231"/>
        <end position="232"/>
    </location>
    <ligand>
        <name>S-adenosyl-L-methionine</name>
        <dbReference type="ChEBI" id="CHEBI:59789"/>
    </ligand>
</feature>
<feature type="binding site" evidence="6">
    <location>
        <position position="89"/>
    </location>
    <ligand>
        <name>S-adenosyl-L-methionine</name>
        <dbReference type="ChEBI" id="CHEBI:59789"/>
    </ligand>
</feature>
<feature type="binding site" evidence="6">
    <location>
        <position position="91"/>
    </location>
    <ligand>
        <name>S-adenosyl-L-methionine</name>
        <dbReference type="ChEBI" id="CHEBI:59789"/>
    </ligand>
</feature>
<dbReference type="InterPro" id="IPR000780">
    <property type="entry name" value="CheR_MeTrfase"/>
</dbReference>
<evidence type="ECO:0000256" key="1">
    <source>
        <dbReference type="ARBA" id="ARBA00001541"/>
    </source>
</evidence>
<accession>A0A1Y0E8D6</accession>
<dbReference type="OrthoDB" id="9816309at2"/>
<comment type="function">
    <text evidence="5">Methylation of the membrane-bound methyl-accepting chemotaxis proteins (MCP) to form gamma-glutamyl methyl ester residues in MCP.</text>
</comment>
<comment type="catalytic activity">
    <reaction evidence="1 5">
        <text>L-glutamyl-[protein] + S-adenosyl-L-methionine = [protein]-L-glutamate 5-O-methyl ester + S-adenosyl-L-homocysteine</text>
        <dbReference type="Rhea" id="RHEA:24452"/>
        <dbReference type="Rhea" id="RHEA-COMP:10208"/>
        <dbReference type="Rhea" id="RHEA-COMP:10311"/>
        <dbReference type="ChEBI" id="CHEBI:29973"/>
        <dbReference type="ChEBI" id="CHEBI:57856"/>
        <dbReference type="ChEBI" id="CHEBI:59789"/>
        <dbReference type="ChEBI" id="CHEBI:82795"/>
        <dbReference type="EC" id="2.1.1.80"/>
    </reaction>
</comment>
<dbReference type="GO" id="GO:0008983">
    <property type="term" value="F:protein-glutamate O-methyltransferase activity"/>
    <property type="evidence" value="ECO:0007669"/>
    <property type="project" value="UniProtKB-EC"/>
</dbReference>
<dbReference type="Gene3D" id="1.10.155.10">
    <property type="entry name" value="Chemotaxis receptor methyltransferase CheR, N-terminal domain"/>
    <property type="match status" value="1"/>
</dbReference>
<dbReference type="InterPro" id="IPR050903">
    <property type="entry name" value="Bact_Chemotaxis_MeTrfase"/>
</dbReference>
<feature type="binding site" evidence="6">
    <location>
        <position position="95"/>
    </location>
    <ligand>
        <name>S-adenosyl-L-methionine</name>
        <dbReference type="ChEBI" id="CHEBI:59789"/>
    </ligand>
</feature>
<reference evidence="8 9" key="1">
    <citation type="submission" date="2017-05" db="EMBL/GenBank/DDBJ databases">
        <title>Genome Sequence of Loktanella vestfoldensis Strain SMR4r Isolated from a Culture of the Diatom Skeletonema marinoi.</title>
        <authorList>
            <person name="Topel M."/>
            <person name="Pinder M.I.M."/>
            <person name="Johansson O.N."/>
            <person name="Kourtchenko O."/>
            <person name="Godhe A."/>
            <person name="Clarke A.K."/>
        </authorList>
    </citation>
    <scope>NUCLEOTIDE SEQUENCE [LARGE SCALE GENOMIC DNA]</scope>
    <source>
        <strain evidence="8 9">SMR4r</strain>
    </source>
</reference>
<feature type="domain" description="CheR-type methyltransferase" evidence="7">
    <location>
        <begin position="12"/>
        <end position="288"/>
    </location>
</feature>
<dbReference type="RefSeq" id="WP_087206174.1">
    <property type="nucleotide sequence ID" value="NZ_CP021431.1"/>
</dbReference>
<evidence type="ECO:0000313" key="8">
    <source>
        <dbReference type="EMBL" id="ART99864.1"/>
    </source>
</evidence>
<dbReference type="STRING" id="1122181.GCA_000382265_02886"/>